<sequence>MAPDLMLILLQFVVSVNHTHMFGLLDNFMWREASPFVKLHSLCYKVHTVRKRKTWEEALEFCRENHQDLASVASDTEMMLMQRELQKQEKTTEHVWVGLRFLAGEWFWVDGQPLEYEAWGPNEQTQCPRMGCGALRVTGTCGDMCDSVIQAGNVEEWNMVDCSERLHFLCY</sequence>
<dbReference type="InterPro" id="IPR016187">
    <property type="entry name" value="CTDL_fold"/>
</dbReference>
<reference evidence="3" key="1">
    <citation type="submission" date="2025-08" db="UniProtKB">
        <authorList>
            <consortium name="Ensembl"/>
        </authorList>
    </citation>
    <scope>IDENTIFICATION</scope>
</reference>
<proteinExistence type="predicted"/>
<dbReference type="AlphaFoldDB" id="A0A8C6U4T3"/>
<name>A0A8C6U4T3_9GOBI</name>
<dbReference type="Proteomes" id="UP000694523">
    <property type="component" value="Unplaced"/>
</dbReference>
<evidence type="ECO:0000259" key="2">
    <source>
        <dbReference type="PROSITE" id="PS50041"/>
    </source>
</evidence>
<feature type="domain" description="C-type lectin" evidence="2">
    <location>
        <begin position="39"/>
        <end position="171"/>
    </location>
</feature>
<evidence type="ECO:0000313" key="4">
    <source>
        <dbReference type="Proteomes" id="UP000694523"/>
    </source>
</evidence>
<dbReference type="Ensembl" id="ENSNMLT00000030898.1">
    <property type="protein sequence ID" value="ENSNMLP00000027656.1"/>
    <property type="gene ID" value="ENSNMLG00000017629.1"/>
</dbReference>
<keyword evidence="1" id="KW-0732">Signal</keyword>
<evidence type="ECO:0000313" key="3">
    <source>
        <dbReference type="Ensembl" id="ENSNMLP00000027656.1"/>
    </source>
</evidence>
<dbReference type="InterPro" id="IPR050111">
    <property type="entry name" value="C-type_lectin/snaclec_domain"/>
</dbReference>
<protein>
    <recommendedName>
        <fullName evidence="2">C-type lectin domain-containing protein</fullName>
    </recommendedName>
</protein>
<keyword evidence="4" id="KW-1185">Reference proteome</keyword>
<reference evidence="3" key="2">
    <citation type="submission" date="2025-09" db="UniProtKB">
        <authorList>
            <consortium name="Ensembl"/>
        </authorList>
    </citation>
    <scope>IDENTIFICATION</scope>
</reference>
<dbReference type="CDD" id="cd00037">
    <property type="entry name" value="CLECT"/>
    <property type="match status" value="1"/>
</dbReference>
<feature type="chain" id="PRO_5034217907" description="C-type lectin domain-containing protein" evidence="1">
    <location>
        <begin position="19"/>
        <end position="171"/>
    </location>
</feature>
<feature type="signal peptide" evidence="1">
    <location>
        <begin position="1"/>
        <end position="18"/>
    </location>
</feature>
<dbReference type="PANTHER" id="PTHR22803">
    <property type="entry name" value="MANNOSE, PHOSPHOLIPASE, LECTIN RECEPTOR RELATED"/>
    <property type="match status" value="1"/>
</dbReference>
<dbReference type="SMART" id="SM00034">
    <property type="entry name" value="CLECT"/>
    <property type="match status" value="1"/>
</dbReference>
<dbReference type="Pfam" id="PF00059">
    <property type="entry name" value="Lectin_C"/>
    <property type="match status" value="1"/>
</dbReference>
<dbReference type="InterPro" id="IPR001304">
    <property type="entry name" value="C-type_lectin-like"/>
</dbReference>
<dbReference type="Gene3D" id="3.10.100.10">
    <property type="entry name" value="Mannose-Binding Protein A, subunit A"/>
    <property type="match status" value="1"/>
</dbReference>
<dbReference type="SUPFAM" id="SSF56436">
    <property type="entry name" value="C-type lectin-like"/>
    <property type="match status" value="1"/>
</dbReference>
<organism evidence="3 4">
    <name type="scientific">Neogobius melanostomus</name>
    <name type="common">round goby</name>
    <dbReference type="NCBI Taxonomy" id="47308"/>
    <lineage>
        <taxon>Eukaryota</taxon>
        <taxon>Metazoa</taxon>
        <taxon>Chordata</taxon>
        <taxon>Craniata</taxon>
        <taxon>Vertebrata</taxon>
        <taxon>Euteleostomi</taxon>
        <taxon>Actinopterygii</taxon>
        <taxon>Neopterygii</taxon>
        <taxon>Teleostei</taxon>
        <taxon>Neoteleostei</taxon>
        <taxon>Acanthomorphata</taxon>
        <taxon>Gobiaria</taxon>
        <taxon>Gobiiformes</taxon>
        <taxon>Gobioidei</taxon>
        <taxon>Gobiidae</taxon>
        <taxon>Benthophilinae</taxon>
        <taxon>Neogobiini</taxon>
        <taxon>Neogobius</taxon>
    </lineage>
</organism>
<dbReference type="InterPro" id="IPR016186">
    <property type="entry name" value="C-type_lectin-like/link_sf"/>
</dbReference>
<evidence type="ECO:0000256" key="1">
    <source>
        <dbReference type="SAM" id="SignalP"/>
    </source>
</evidence>
<accession>A0A8C6U4T3</accession>
<dbReference type="PROSITE" id="PS50041">
    <property type="entry name" value="C_TYPE_LECTIN_2"/>
    <property type="match status" value="1"/>
</dbReference>